<sequence length="170" mass="19753">MNLEDYLHKFENSVKAVDAKALKESGLEIQTGIWLNSTVIRLQKKHWANNPNEQPHSGSAIFMGIWINQQAFSNRVLNYNIHALRLRQLNGYALQSRAFATSFREKFKEFENKWENVSVQFAPQTLMEGKITLNDENIEKDILNIVNNFIEITPLIDETLLEFKKKTTNL</sequence>
<organism evidence="1 2">
    <name type="scientific">Chryseobacterium turcicum</name>
    <dbReference type="NCBI Taxonomy" id="2898076"/>
    <lineage>
        <taxon>Bacteria</taxon>
        <taxon>Pseudomonadati</taxon>
        <taxon>Bacteroidota</taxon>
        <taxon>Flavobacteriia</taxon>
        <taxon>Flavobacteriales</taxon>
        <taxon>Weeksellaceae</taxon>
        <taxon>Chryseobacterium group</taxon>
        <taxon>Chryseobacterium</taxon>
    </lineage>
</organism>
<gene>
    <name evidence="1" type="ORF">LO744_13515</name>
</gene>
<dbReference type="AlphaFoldDB" id="A0A9Q3V6Q7"/>
<comment type="caution">
    <text evidence="1">The sequence shown here is derived from an EMBL/GenBank/DDBJ whole genome shotgun (WGS) entry which is preliminary data.</text>
</comment>
<name>A0A9Q3V6Q7_9FLAO</name>
<proteinExistence type="predicted"/>
<evidence type="ECO:0000313" key="1">
    <source>
        <dbReference type="EMBL" id="MCD1117880.1"/>
    </source>
</evidence>
<protein>
    <submittedName>
        <fullName evidence="1">Uncharacterized protein</fullName>
    </submittedName>
</protein>
<accession>A0A9Q3V6Q7</accession>
<dbReference type="RefSeq" id="WP_230670064.1">
    <property type="nucleotide sequence ID" value="NZ_JAJNAY010000001.1"/>
</dbReference>
<dbReference type="EMBL" id="JAJNAY010000001">
    <property type="protein sequence ID" value="MCD1117880.1"/>
    <property type="molecule type" value="Genomic_DNA"/>
</dbReference>
<keyword evidence="2" id="KW-1185">Reference proteome</keyword>
<dbReference type="Proteomes" id="UP001108025">
    <property type="component" value="Unassembled WGS sequence"/>
</dbReference>
<reference evidence="1" key="1">
    <citation type="submission" date="2021-11" db="EMBL/GenBank/DDBJ databases">
        <title>Description of novel Chryseobacterium species.</title>
        <authorList>
            <person name="Saticioglu I.B."/>
            <person name="Ay H."/>
            <person name="Altun S."/>
            <person name="Duman M."/>
        </authorList>
    </citation>
    <scope>NUCLEOTIDE SEQUENCE</scope>
    <source>
        <strain evidence="1">C-17</strain>
    </source>
</reference>
<evidence type="ECO:0000313" key="2">
    <source>
        <dbReference type="Proteomes" id="UP001108025"/>
    </source>
</evidence>